<proteinExistence type="predicted"/>
<dbReference type="InterPro" id="IPR011430">
    <property type="entry name" value="UTP20_N"/>
</dbReference>
<dbReference type="InterPro" id="IPR011989">
    <property type="entry name" value="ARM-like"/>
</dbReference>
<organism evidence="2 3">
    <name type="scientific">Lingula anatina</name>
    <name type="common">Brachiopod</name>
    <name type="synonym">Lingula unguis</name>
    <dbReference type="NCBI Taxonomy" id="7574"/>
    <lineage>
        <taxon>Eukaryota</taxon>
        <taxon>Metazoa</taxon>
        <taxon>Spiralia</taxon>
        <taxon>Lophotrochozoa</taxon>
        <taxon>Brachiopoda</taxon>
        <taxon>Linguliformea</taxon>
        <taxon>Lingulata</taxon>
        <taxon>Lingulida</taxon>
        <taxon>Linguloidea</taxon>
        <taxon>Lingulidae</taxon>
        <taxon>Lingula</taxon>
    </lineage>
</organism>
<name>A0A2R2MPA3_LINAN</name>
<feature type="non-terminal residue" evidence="3">
    <location>
        <position position="1"/>
    </location>
</feature>
<dbReference type="OrthoDB" id="360653at2759"/>
<gene>
    <name evidence="3" type="primary">LOC106156938</name>
</gene>
<dbReference type="InterPro" id="IPR052575">
    <property type="entry name" value="SSU_processome_comp_20"/>
</dbReference>
<dbReference type="SUPFAM" id="SSF48371">
    <property type="entry name" value="ARM repeat"/>
    <property type="match status" value="1"/>
</dbReference>
<dbReference type="Pfam" id="PF07539">
    <property type="entry name" value="UTP20_N"/>
    <property type="match status" value="1"/>
</dbReference>
<dbReference type="AlphaFoldDB" id="A0A2R2MPA3"/>
<dbReference type="Proteomes" id="UP000085678">
    <property type="component" value="Unplaced"/>
</dbReference>
<evidence type="ECO:0000313" key="2">
    <source>
        <dbReference type="Proteomes" id="UP000085678"/>
    </source>
</evidence>
<feature type="domain" description="U3 small nucleolar RNA-associated protein 20 N-terminal" evidence="1">
    <location>
        <begin position="1"/>
        <end position="529"/>
    </location>
</feature>
<dbReference type="InterPro" id="IPR016024">
    <property type="entry name" value="ARM-type_fold"/>
</dbReference>
<dbReference type="PANTHER" id="PTHR17695:SF11">
    <property type="entry name" value="SMALL SUBUNIT PROCESSOME COMPONENT 20 HOMOLOG"/>
    <property type="match status" value="1"/>
</dbReference>
<dbReference type="KEGG" id="lak:106156938"/>
<evidence type="ECO:0000313" key="3">
    <source>
        <dbReference type="RefSeq" id="XP_023932065.1"/>
    </source>
</evidence>
<protein>
    <submittedName>
        <fullName evidence="3">Small subunit processome component 20 homolog</fullName>
    </submittedName>
</protein>
<dbReference type="STRING" id="7574.A0A2R2MPA3"/>
<evidence type="ECO:0000259" key="1">
    <source>
        <dbReference type="Pfam" id="PF07539"/>
    </source>
</evidence>
<keyword evidence="2" id="KW-1185">Reference proteome</keyword>
<dbReference type="GO" id="GO:0030686">
    <property type="term" value="C:90S preribosome"/>
    <property type="evidence" value="ECO:0007669"/>
    <property type="project" value="TreeGrafter"/>
</dbReference>
<dbReference type="Gene3D" id="1.25.10.10">
    <property type="entry name" value="Leucine-rich Repeat Variant"/>
    <property type="match status" value="1"/>
</dbReference>
<dbReference type="PANTHER" id="PTHR17695">
    <property type="entry name" value="SMALL SUBUNIT PROCESSOME COMPONENT 20 HOMOLOG"/>
    <property type="match status" value="1"/>
</dbReference>
<dbReference type="GeneID" id="106156938"/>
<sequence length="582" mass="66767">ILYGKMLHKTGKDSAGKGHSQFRKAIVFCFLAGCQQHELKIFMDLIFQPFVNFATGDALSALRAAVASVDLSKMVPLRKQQGLLNTMDVIFSKLGNLIDSYLPTMYQILVCLAGVCVHVLDRRVDIHPKAINTLKTLRQLTINRITQFFSSFDNYSFSWRDIDAVFEAVVWPQVERLPHESLSHPTPLLKLICAWSQSVRYLPLLGKHQSGNKQLTPLKYVFQLLVAPTASSTVTNMIVDIIEHLLTLEEKDEEEEEMEGMVKHRITDLEVHDLVVAPQAEQIGEPTKYGCRLLLPHVPIILQYLKQIVENLVKQSLKKRAFPTRDLNILSRLSAFVKDSDQSATLIQLLLPFLERNITRTQDVEVDILQTVANLIRLVDDPKEFVPPLCKLFSSLHSRVSRTALCHVLKCISERDESISIMADIVHKLNAWDARRVEEPDYMTRLDAYKEINHIIQKMEPSVQFLRMIIYNCCFCIGNVDDLSLRDNASFTLQEMVKTLASKNCDNEVFVEVVLDTLIPEIKLGLKNKTEVVRHEMLNLFSLVVRHFQTQPKFADFLALTNEDLEVDFFENIRHIQIFHFW</sequence>
<dbReference type="InParanoid" id="A0A2R2MPA3"/>
<reference evidence="3" key="1">
    <citation type="submission" date="2025-08" db="UniProtKB">
        <authorList>
            <consortium name="RefSeq"/>
        </authorList>
    </citation>
    <scope>IDENTIFICATION</scope>
    <source>
        <tissue evidence="3">Gonads</tissue>
    </source>
</reference>
<accession>A0A2R2MPA3</accession>
<dbReference type="GO" id="GO:0032040">
    <property type="term" value="C:small-subunit processome"/>
    <property type="evidence" value="ECO:0007669"/>
    <property type="project" value="TreeGrafter"/>
</dbReference>
<dbReference type="RefSeq" id="XP_023932065.1">
    <property type="nucleotide sequence ID" value="XM_024076297.1"/>
</dbReference>